<sequence length="234" mass="27815">MVFYNSENIKKEKFAEILQKINFCGHEYREGFYETQTSRLTLFCPKHKKLYETTFSNYKRSRVGMPCCAAERKSNALKSRVFSDSTREKMSQAALVRPTRKPLYPLNWRRCLEYREWEKQVRLNYGTCCVVTGKTSNIVLHHLQWGLKERYNPNNGIPLWAPIHKLFHDTFGYKKPTRSNFLFFLQTKKLYLFLKTFDMPISSQGQQECWQGSETRVYHPERVMKLHERLASGS</sequence>
<protein>
    <submittedName>
        <fullName evidence="1">Uncharacterized protein</fullName>
    </submittedName>
</protein>
<accession>A0A8A2F500</accession>
<evidence type="ECO:0000313" key="1">
    <source>
        <dbReference type="EMBL" id="QSV10817.1"/>
    </source>
</evidence>
<name>A0A8A2F500_CHLVU</name>
<proteinExistence type="predicted"/>
<geneLocation type="chloroplast" evidence="1"/>
<dbReference type="AlphaFoldDB" id="A0A8A2F500"/>
<keyword evidence="1" id="KW-0150">Chloroplast</keyword>
<dbReference type="EMBL" id="MT920676">
    <property type="protein sequence ID" value="QSV10817.1"/>
    <property type="molecule type" value="Genomic_DNA"/>
</dbReference>
<keyword evidence="1" id="KW-0934">Plastid</keyword>
<organism evidence="1">
    <name type="scientific">Chlorella vulgaris</name>
    <name type="common">Green alga</name>
    <dbReference type="NCBI Taxonomy" id="3077"/>
    <lineage>
        <taxon>Eukaryota</taxon>
        <taxon>Viridiplantae</taxon>
        <taxon>Chlorophyta</taxon>
        <taxon>core chlorophytes</taxon>
        <taxon>Trebouxiophyceae</taxon>
        <taxon>Chlorellales</taxon>
        <taxon>Chlorellaceae</taxon>
        <taxon>Chlorella clade</taxon>
        <taxon>Chlorella</taxon>
    </lineage>
</organism>
<reference evidence="1" key="1">
    <citation type="journal article" date="2021" name="Mitochondrial DNA Part B Resour">
        <title>The chloroplast genome of a unicellular green alga strain isolated from the rubber processing wastewater.</title>
        <authorList>
            <person name="Han B."/>
            <person name="Mu Y."/>
            <person name="Tan D."/>
            <person name="Ma S."/>
            <person name="Fu L."/>
            <person name="Sun X."/>
            <person name="Zhang J."/>
        </authorList>
    </citation>
    <scope>NUCLEOTIDE SEQUENCE</scope>
</reference>